<dbReference type="PANTHER" id="PTHR31585:SF5">
    <property type="entry name" value="RNA-BINDING S4 DOMAIN-CONTAINING PROTEIN"/>
    <property type="match status" value="1"/>
</dbReference>
<evidence type="ECO:0000256" key="2">
    <source>
        <dbReference type="ARBA" id="ARBA00007015"/>
    </source>
</evidence>
<dbReference type="AlphaFoldDB" id="A0A081ASF0"/>
<evidence type="ECO:0000256" key="4">
    <source>
        <dbReference type="ARBA" id="ARBA00022692"/>
    </source>
</evidence>
<dbReference type="Proteomes" id="UP000028582">
    <property type="component" value="Unassembled WGS sequence"/>
</dbReference>
<feature type="transmembrane region" description="Helical" evidence="7">
    <location>
        <begin position="173"/>
        <end position="194"/>
    </location>
</feature>
<evidence type="ECO:0000256" key="7">
    <source>
        <dbReference type="SAM" id="Phobius"/>
    </source>
</evidence>
<keyword evidence="4 7" id="KW-0812">Transmembrane</keyword>
<dbReference type="EMBL" id="ANJA01000796">
    <property type="protein sequence ID" value="ETO81811.1"/>
    <property type="molecule type" value="Genomic_DNA"/>
</dbReference>
<feature type="transmembrane region" description="Helical" evidence="7">
    <location>
        <begin position="215"/>
        <end position="238"/>
    </location>
</feature>
<dbReference type="OrthoDB" id="76714at2759"/>
<comment type="subcellular location">
    <subcellularLocation>
        <location evidence="1">Membrane</location>
        <topology evidence="1">Multi-pass membrane protein</topology>
    </subcellularLocation>
</comment>
<dbReference type="SUPFAM" id="SSF103473">
    <property type="entry name" value="MFS general substrate transporter"/>
    <property type="match status" value="1"/>
</dbReference>
<dbReference type="PANTHER" id="PTHR31585">
    <property type="entry name" value="FOLATE-BIOPTERIN TRANSPORTER 1, CHLOROPLASTIC"/>
    <property type="match status" value="1"/>
</dbReference>
<feature type="transmembrane region" description="Helical" evidence="7">
    <location>
        <begin position="48"/>
        <end position="66"/>
    </location>
</feature>
<keyword evidence="3" id="KW-0813">Transport</keyword>
<keyword evidence="6 7" id="KW-0472">Membrane</keyword>
<comment type="caution">
    <text evidence="8">The sequence shown here is derived from an EMBL/GenBank/DDBJ whole genome shotgun (WGS) entry which is preliminary data.</text>
</comment>
<feature type="transmembrane region" description="Helical" evidence="7">
    <location>
        <begin position="86"/>
        <end position="115"/>
    </location>
</feature>
<evidence type="ECO:0000313" key="9">
    <source>
        <dbReference type="Proteomes" id="UP000028582"/>
    </source>
</evidence>
<reference evidence="8 9" key="1">
    <citation type="submission" date="2013-11" db="EMBL/GenBank/DDBJ databases">
        <title>The Genome Sequence of Phytophthora parasitica P1976.</title>
        <authorList>
            <consortium name="The Broad Institute Genomics Platform"/>
            <person name="Russ C."/>
            <person name="Tyler B."/>
            <person name="Panabieres F."/>
            <person name="Shan W."/>
            <person name="Tripathy S."/>
            <person name="Grunwald N."/>
            <person name="Machado M."/>
            <person name="Johnson C.S."/>
            <person name="Walker B."/>
            <person name="Young S."/>
            <person name="Zeng Q."/>
            <person name="Gargeya S."/>
            <person name="Fitzgerald M."/>
            <person name="Haas B."/>
            <person name="Abouelleil A."/>
            <person name="Allen A.W."/>
            <person name="Alvarado L."/>
            <person name="Arachchi H.M."/>
            <person name="Berlin A.M."/>
            <person name="Chapman S.B."/>
            <person name="Gainer-Dewar J."/>
            <person name="Goldberg J."/>
            <person name="Griggs A."/>
            <person name="Gujja S."/>
            <person name="Hansen M."/>
            <person name="Howarth C."/>
            <person name="Imamovic A."/>
            <person name="Ireland A."/>
            <person name="Larimer J."/>
            <person name="McCowan C."/>
            <person name="Murphy C."/>
            <person name="Pearson M."/>
            <person name="Poon T.W."/>
            <person name="Priest M."/>
            <person name="Roberts A."/>
            <person name="Saif S."/>
            <person name="Shea T."/>
            <person name="Sisk P."/>
            <person name="Sykes S."/>
            <person name="Wortman J."/>
            <person name="Nusbaum C."/>
            <person name="Birren B."/>
        </authorList>
    </citation>
    <scope>NUCLEOTIDE SEQUENCE [LARGE SCALE GENOMIC DNA]</scope>
    <source>
        <strain evidence="8 9">P1976</strain>
    </source>
</reference>
<feature type="transmembrane region" description="Helical" evidence="7">
    <location>
        <begin position="127"/>
        <end position="146"/>
    </location>
</feature>
<proteinExistence type="inferred from homology"/>
<dbReference type="InterPro" id="IPR036259">
    <property type="entry name" value="MFS_trans_sf"/>
</dbReference>
<protein>
    <submittedName>
        <fullName evidence="8">Uncharacterized protein</fullName>
    </submittedName>
</protein>
<accession>A0A081ASF0</accession>
<organism evidence="8 9">
    <name type="scientific">Phytophthora nicotianae P1976</name>
    <dbReference type="NCBI Taxonomy" id="1317066"/>
    <lineage>
        <taxon>Eukaryota</taxon>
        <taxon>Sar</taxon>
        <taxon>Stramenopiles</taxon>
        <taxon>Oomycota</taxon>
        <taxon>Peronosporomycetes</taxon>
        <taxon>Peronosporales</taxon>
        <taxon>Peronosporaceae</taxon>
        <taxon>Phytophthora</taxon>
    </lineage>
</organism>
<dbReference type="InterPro" id="IPR039309">
    <property type="entry name" value="BT1"/>
</dbReference>
<evidence type="ECO:0000256" key="1">
    <source>
        <dbReference type="ARBA" id="ARBA00004141"/>
    </source>
</evidence>
<evidence type="ECO:0000256" key="6">
    <source>
        <dbReference type="ARBA" id="ARBA00023136"/>
    </source>
</evidence>
<evidence type="ECO:0000256" key="3">
    <source>
        <dbReference type="ARBA" id="ARBA00022448"/>
    </source>
</evidence>
<name>A0A081ASF0_PHYNI</name>
<dbReference type="GO" id="GO:0016020">
    <property type="term" value="C:membrane"/>
    <property type="evidence" value="ECO:0007669"/>
    <property type="project" value="UniProtKB-SubCell"/>
</dbReference>
<evidence type="ECO:0000256" key="5">
    <source>
        <dbReference type="ARBA" id="ARBA00022989"/>
    </source>
</evidence>
<gene>
    <name evidence="8" type="ORF">F444_03951</name>
</gene>
<comment type="similarity">
    <text evidence="2">Belongs to the major facilitator superfamily. Folate-biopterin transporter (TC 2.A.71) family.</text>
</comment>
<evidence type="ECO:0000313" key="8">
    <source>
        <dbReference type="EMBL" id="ETO81811.1"/>
    </source>
</evidence>
<keyword evidence="5 7" id="KW-1133">Transmembrane helix</keyword>
<sequence>MLVLAACTAPIIPVAWFYIEESLKLPVTCLKCVNDLWYAMRARAVYQIVLYTFFSSIFANFSYTAGSPIQLYMVRVTPINNTISDVIGNAVVMGGALVIVVGVASGINFLIGAFVTVELIGEGHEGAMYGLLAIVAILSSPFAATLTKVVDNWLWGLSNERVQVDDYTVRRDVTGAVLLMYGMSVVSWLFLFLLPRQMETQDLKHDGGSSTLFGMLTVGNLFVALIWSITTNIMGIFATTNFLVVAGENGC</sequence>